<evidence type="ECO:0000313" key="9">
    <source>
        <dbReference type="Proteomes" id="UP001201980"/>
    </source>
</evidence>
<evidence type="ECO:0000256" key="5">
    <source>
        <dbReference type="ARBA" id="ARBA00038394"/>
    </source>
</evidence>
<feature type="repeat" description="WD" evidence="7">
    <location>
        <begin position="114"/>
        <end position="146"/>
    </location>
</feature>
<proteinExistence type="inferred from homology"/>
<keyword evidence="8" id="KW-0675">Receptor</keyword>
<evidence type="ECO:0000256" key="1">
    <source>
        <dbReference type="ARBA" id="ARBA00022574"/>
    </source>
</evidence>
<gene>
    <name evidence="8" type="ORF">MKZ38_010103</name>
</gene>
<keyword evidence="8" id="KW-0418">Kinase</keyword>
<accession>A0AAD5RJQ0</accession>
<dbReference type="Gene3D" id="2.130.10.10">
    <property type="entry name" value="YVTN repeat-like/Quinoprotein amine dehydrogenase"/>
    <property type="match status" value="2"/>
</dbReference>
<dbReference type="GO" id="GO:0016301">
    <property type="term" value="F:kinase activity"/>
    <property type="evidence" value="ECO:0007669"/>
    <property type="project" value="UniProtKB-KW"/>
</dbReference>
<dbReference type="EMBL" id="JAKWBI020000857">
    <property type="protein sequence ID" value="KAJ2892234.1"/>
    <property type="molecule type" value="Genomic_DNA"/>
</dbReference>
<reference evidence="8" key="1">
    <citation type="submission" date="2022-07" db="EMBL/GenBank/DDBJ databases">
        <title>Draft genome sequence of Zalerion maritima ATCC 34329, a (micro)plastics degrading marine fungus.</title>
        <authorList>
            <person name="Paco A."/>
            <person name="Goncalves M.F.M."/>
            <person name="Rocha-Santos T.A.P."/>
            <person name="Alves A."/>
        </authorList>
    </citation>
    <scope>NUCLEOTIDE SEQUENCE</scope>
    <source>
        <strain evidence="8">ATCC 34329</strain>
    </source>
</reference>
<evidence type="ECO:0000256" key="7">
    <source>
        <dbReference type="PROSITE-ProRule" id="PRU00221"/>
    </source>
</evidence>
<comment type="similarity">
    <text evidence="5">Belongs to the WD repeat STRAP family.</text>
</comment>
<dbReference type="Proteomes" id="UP001201980">
    <property type="component" value="Unassembled WGS sequence"/>
</dbReference>
<keyword evidence="3" id="KW-0677">Repeat</keyword>
<organism evidence="8 9">
    <name type="scientific">Zalerion maritima</name>
    <dbReference type="NCBI Taxonomy" id="339359"/>
    <lineage>
        <taxon>Eukaryota</taxon>
        <taxon>Fungi</taxon>
        <taxon>Dikarya</taxon>
        <taxon>Ascomycota</taxon>
        <taxon>Pezizomycotina</taxon>
        <taxon>Sordariomycetes</taxon>
        <taxon>Lulworthiomycetidae</taxon>
        <taxon>Lulworthiales</taxon>
        <taxon>Lulworthiaceae</taxon>
        <taxon>Zalerion</taxon>
    </lineage>
</organism>
<comment type="caution">
    <text evidence="8">The sequence shown here is derived from an EMBL/GenBank/DDBJ whole genome shotgun (WGS) entry which is preliminary data.</text>
</comment>
<dbReference type="GO" id="GO:0000387">
    <property type="term" value="P:spliceosomal snRNP assembly"/>
    <property type="evidence" value="ECO:0007669"/>
    <property type="project" value="TreeGrafter"/>
</dbReference>
<dbReference type="PANTHER" id="PTHR19877:SF13">
    <property type="entry name" value="SERINE-THREONINE KINASE RECEPTOR-ASSOCIATED PROTEIN"/>
    <property type="match status" value="1"/>
</dbReference>
<dbReference type="SUPFAM" id="SSF50978">
    <property type="entry name" value="WD40 repeat-like"/>
    <property type="match status" value="1"/>
</dbReference>
<dbReference type="InterPro" id="IPR020472">
    <property type="entry name" value="WD40_PAC1"/>
</dbReference>
<dbReference type="PANTHER" id="PTHR19877">
    <property type="entry name" value="EUKARYOTIC TRANSLATION INITIATION FACTOR 3 SUBUNIT I"/>
    <property type="match status" value="1"/>
</dbReference>
<dbReference type="PROSITE" id="PS50082">
    <property type="entry name" value="WD_REPEATS_2"/>
    <property type="match status" value="2"/>
</dbReference>
<dbReference type="InterPro" id="IPR001680">
    <property type="entry name" value="WD40_rpt"/>
</dbReference>
<evidence type="ECO:0000256" key="4">
    <source>
        <dbReference type="ARBA" id="ARBA00023187"/>
    </source>
</evidence>
<dbReference type="GO" id="GO:0032797">
    <property type="term" value="C:SMN complex"/>
    <property type="evidence" value="ECO:0007669"/>
    <property type="project" value="TreeGrafter"/>
</dbReference>
<dbReference type="PROSITE" id="PS50294">
    <property type="entry name" value="WD_REPEATS_REGION"/>
    <property type="match status" value="1"/>
</dbReference>
<evidence type="ECO:0000256" key="3">
    <source>
        <dbReference type="ARBA" id="ARBA00022737"/>
    </source>
</evidence>
<name>A0AAD5RJQ0_9PEZI</name>
<evidence type="ECO:0000256" key="6">
    <source>
        <dbReference type="ARBA" id="ARBA00040390"/>
    </source>
</evidence>
<evidence type="ECO:0000256" key="2">
    <source>
        <dbReference type="ARBA" id="ARBA00022664"/>
    </source>
</evidence>
<keyword evidence="1 7" id="KW-0853">WD repeat</keyword>
<evidence type="ECO:0000313" key="8">
    <source>
        <dbReference type="EMBL" id="KAJ2892234.1"/>
    </source>
</evidence>
<dbReference type="GO" id="GO:0003723">
    <property type="term" value="F:RNA binding"/>
    <property type="evidence" value="ECO:0007669"/>
    <property type="project" value="TreeGrafter"/>
</dbReference>
<sequence>MAETAPVGDGASLAPAAPAAPEPRRLIPVVCHGHTRPVTHLCFSTMKWGNYHIVSSSKDSIPLVREGKTGDWYVDQMGAIWNARESNDWTRAVSASADFSARVWDASTGELLYNLTHKHVVRAADFCPSSNDIIITASNDGVLRLWILSKIGTPTPEGPERIVTPVQGHWEQGQGEYVFTVGKHQPNRAIKYAVWLGYSDRAPIPDLVNKTGAVVTAQDKTVYWWQLSEIGAEGHDDSKPWKEYSFDSEITCCERFALDPDYAHESDIGGGRQVLGVAAGKKVVFWDEEGSEPPLRVFEKDWRVSSVAIDVKNGKVLMGQAESTWAVMVDWKTGNEEQVLKAHHGPIHSMSFSPDNKIFITGSEDGTVRLWKNCEGDYGLWKGKAAPDSG</sequence>
<dbReference type="InterPro" id="IPR015943">
    <property type="entry name" value="WD40/YVTN_repeat-like_dom_sf"/>
</dbReference>
<dbReference type="Pfam" id="PF00400">
    <property type="entry name" value="WD40"/>
    <property type="match status" value="2"/>
</dbReference>
<keyword evidence="2" id="KW-0507">mRNA processing</keyword>
<keyword evidence="8" id="KW-0808">Transferase</keyword>
<keyword evidence="4" id="KW-0508">mRNA splicing</keyword>
<dbReference type="InterPro" id="IPR036322">
    <property type="entry name" value="WD40_repeat_dom_sf"/>
</dbReference>
<keyword evidence="9" id="KW-1185">Reference proteome</keyword>
<protein>
    <recommendedName>
        <fullName evidence="6">Serine-threonine kinase receptor-associated protein</fullName>
    </recommendedName>
</protein>
<dbReference type="SMART" id="SM00320">
    <property type="entry name" value="WD40"/>
    <property type="match status" value="4"/>
</dbReference>
<dbReference type="AlphaFoldDB" id="A0AAD5RJQ0"/>
<feature type="repeat" description="WD" evidence="7">
    <location>
        <begin position="340"/>
        <end position="372"/>
    </location>
</feature>
<dbReference type="PRINTS" id="PR00320">
    <property type="entry name" value="GPROTEINBRPT"/>
</dbReference>